<evidence type="ECO:0000256" key="6">
    <source>
        <dbReference type="ARBA" id="ARBA00023130"/>
    </source>
</evidence>
<dbReference type="InterPro" id="IPR042414">
    <property type="entry name" value="CD8B"/>
</dbReference>
<feature type="chain" id="PRO_5043641511" description="Ig-like domain-containing protein" evidence="13">
    <location>
        <begin position="19"/>
        <end position="204"/>
    </location>
</feature>
<dbReference type="SUPFAM" id="SSF48726">
    <property type="entry name" value="Immunoglobulin"/>
    <property type="match status" value="1"/>
</dbReference>
<dbReference type="PANTHER" id="PTHR11292">
    <property type="entry name" value="T-CELL SURFACE GLYCOPROTEIN CD8 BETA CHAIN"/>
    <property type="match status" value="1"/>
</dbReference>
<dbReference type="GO" id="GO:0002250">
    <property type="term" value="P:adaptive immune response"/>
    <property type="evidence" value="ECO:0007669"/>
    <property type="project" value="UniProtKB-KW"/>
</dbReference>
<protein>
    <recommendedName>
        <fullName evidence="14">Ig-like domain-containing protein</fullName>
    </recommendedName>
</protein>
<dbReference type="InterPro" id="IPR013783">
    <property type="entry name" value="Ig-like_fold"/>
</dbReference>
<keyword evidence="3 13" id="KW-0732">Signal</keyword>
<evidence type="ECO:0000256" key="12">
    <source>
        <dbReference type="SAM" id="Phobius"/>
    </source>
</evidence>
<evidence type="ECO:0000256" key="4">
    <source>
        <dbReference type="ARBA" id="ARBA00022859"/>
    </source>
</evidence>
<evidence type="ECO:0000256" key="5">
    <source>
        <dbReference type="ARBA" id="ARBA00022989"/>
    </source>
</evidence>
<evidence type="ECO:0000256" key="3">
    <source>
        <dbReference type="ARBA" id="ARBA00022729"/>
    </source>
</evidence>
<dbReference type="Proteomes" id="UP000823561">
    <property type="component" value="Chromosome 12"/>
</dbReference>
<gene>
    <name evidence="15" type="ORF">AALO_G00170190</name>
</gene>
<feature type="domain" description="Ig-like" evidence="14">
    <location>
        <begin position="13"/>
        <end position="118"/>
    </location>
</feature>
<evidence type="ECO:0000256" key="1">
    <source>
        <dbReference type="ARBA" id="ARBA00004479"/>
    </source>
</evidence>
<dbReference type="Pfam" id="PF07686">
    <property type="entry name" value="V-set"/>
    <property type="match status" value="1"/>
</dbReference>
<proteinExistence type="predicted"/>
<evidence type="ECO:0000256" key="2">
    <source>
        <dbReference type="ARBA" id="ARBA00022692"/>
    </source>
</evidence>
<comment type="caution">
    <text evidence="15">The sequence shown here is derived from an EMBL/GenBank/DDBJ whole genome shotgun (WGS) entry which is preliminary data.</text>
</comment>
<dbReference type="PANTHER" id="PTHR11292:SF7">
    <property type="entry name" value="T-CELL SURFACE GLYCOPROTEIN CD8 BETA CHAIN-RELATED"/>
    <property type="match status" value="1"/>
</dbReference>
<dbReference type="AlphaFoldDB" id="A0AAV6GGX4"/>
<dbReference type="GO" id="GO:0016020">
    <property type="term" value="C:membrane"/>
    <property type="evidence" value="ECO:0007669"/>
    <property type="project" value="UniProtKB-SubCell"/>
</dbReference>
<evidence type="ECO:0000256" key="8">
    <source>
        <dbReference type="ARBA" id="ARBA00023157"/>
    </source>
</evidence>
<keyword evidence="7 12" id="KW-0472">Membrane</keyword>
<dbReference type="Gene3D" id="2.60.40.10">
    <property type="entry name" value="Immunoglobulins"/>
    <property type="match status" value="1"/>
</dbReference>
<dbReference type="GO" id="GO:0050776">
    <property type="term" value="P:regulation of immune response"/>
    <property type="evidence" value="ECO:0007669"/>
    <property type="project" value="InterPro"/>
</dbReference>
<keyword evidence="9" id="KW-0325">Glycoprotein</keyword>
<dbReference type="SMART" id="SM00406">
    <property type="entry name" value="IGv"/>
    <property type="match status" value="1"/>
</dbReference>
<evidence type="ECO:0000313" key="16">
    <source>
        <dbReference type="Proteomes" id="UP000823561"/>
    </source>
</evidence>
<evidence type="ECO:0000313" key="15">
    <source>
        <dbReference type="EMBL" id="KAG5272870.1"/>
    </source>
</evidence>
<evidence type="ECO:0000256" key="7">
    <source>
        <dbReference type="ARBA" id="ARBA00023136"/>
    </source>
</evidence>
<feature type="transmembrane region" description="Helical" evidence="12">
    <location>
        <begin position="163"/>
        <end position="186"/>
    </location>
</feature>
<accession>A0AAV6GGX4</accession>
<evidence type="ECO:0000256" key="13">
    <source>
        <dbReference type="SAM" id="SignalP"/>
    </source>
</evidence>
<keyword evidence="2 12" id="KW-0812">Transmembrane</keyword>
<evidence type="ECO:0000259" key="14">
    <source>
        <dbReference type="PROSITE" id="PS50835"/>
    </source>
</evidence>
<dbReference type="PROSITE" id="PS50835">
    <property type="entry name" value="IG_LIKE"/>
    <property type="match status" value="1"/>
</dbReference>
<dbReference type="InterPro" id="IPR003599">
    <property type="entry name" value="Ig_sub"/>
</dbReference>
<keyword evidence="10" id="KW-0393">Immunoglobulin domain</keyword>
<dbReference type="GO" id="GO:0042288">
    <property type="term" value="F:MHC class I protein binding"/>
    <property type="evidence" value="ECO:0007669"/>
    <property type="project" value="InterPro"/>
</dbReference>
<organism evidence="15 16">
    <name type="scientific">Alosa alosa</name>
    <name type="common">allis shad</name>
    <dbReference type="NCBI Taxonomy" id="278164"/>
    <lineage>
        <taxon>Eukaryota</taxon>
        <taxon>Metazoa</taxon>
        <taxon>Chordata</taxon>
        <taxon>Craniata</taxon>
        <taxon>Vertebrata</taxon>
        <taxon>Euteleostomi</taxon>
        <taxon>Actinopterygii</taxon>
        <taxon>Neopterygii</taxon>
        <taxon>Teleostei</taxon>
        <taxon>Clupei</taxon>
        <taxon>Clupeiformes</taxon>
        <taxon>Clupeoidei</taxon>
        <taxon>Clupeidae</taxon>
        <taxon>Alosa</taxon>
    </lineage>
</organism>
<keyword evidence="4" id="KW-0391">Immunity</keyword>
<sequence>MSLTTAWVTLTLSTVVLAAVKELYIRPNDSVPLACECSDKTIQKIFWYRTRQSDDVYEYISFHNAADHSNITINKKLLGRLVSQKSGQTYTLTVKGLQVEDAGWYSCFFLSKTQTEFNSYWLRVGEVAPTPSQPPKPKTTTKKSKSCCSSKRPPEGIQGCGKWVLWPLSGCLVVLAVFLVAVLCYFNRLPKKCRHQFVKGQQLR</sequence>
<comment type="subcellular location">
    <subcellularLocation>
        <location evidence="1">Membrane</location>
        <topology evidence="1">Single-pass type I membrane protein</topology>
    </subcellularLocation>
</comment>
<keyword evidence="6" id="KW-1064">Adaptive immunity</keyword>
<reference evidence="15" key="1">
    <citation type="submission" date="2020-10" db="EMBL/GenBank/DDBJ databases">
        <title>Chromosome-scale genome assembly of the Allis shad, Alosa alosa.</title>
        <authorList>
            <person name="Margot Z."/>
            <person name="Christophe K."/>
            <person name="Cabau C."/>
            <person name="Louis A."/>
            <person name="Berthelot C."/>
            <person name="Parey E."/>
            <person name="Roest Crollius H."/>
            <person name="Montfort J."/>
            <person name="Robinson-Rechavi M."/>
            <person name="Bucao C."/>
            <person name="Bouchez O."/>
            <person name="Gislard M."/>
            <person name="Lluch J."/>
            <person name="Milhes M."/>
            <person name="Lampietro C."/>
            <person name="Lopez Roques C."/>
            <person name="Donnadieu C."/>
            <person name="Braasch I."/>
            <person name="Desvignes T."/>
            <person name="Postlethwait J."/>
            <person name="Bobe J."/>
            <person name="Guiguen Y."/>
        </authorList>
    </citation>
    <scope>NUCLEOTIDE SEQUENCE</scope>
    <source>
        <strain evidence="15">M-15738</strain>
        <tissue evidence="15">Blood</tissue>
    </source>
</reference>
<dbReference type="GO" id="GO:0009986">
    <property type="term" value="C:cell surface"/>
    <property type="evidence" value="ECO:0007669"/>
    <property type="project" value="TreeGrafter"/>
</dbReference>
<keyword evidence="16" id="KW-1185">Reference proteome</keyword>
<name>A0AAV6GGX4_9TELE</name>
<dbReference type="SMART" id="SM00409">
    <property type="entry name" value="IG"/>
    <property type="match status" value="1"/>
</dbReference>
<dbReference type="GO" id="GO:0015026">
    <property type="term" value="F:coreceptor activity"/>
    <property type="evidence" value="ECO:0007669"/>
    <property type="project" value="InterPro"/>
</dbReference>
<dbReference type="InterPro" id="IPR007110">
    <property type="entry name" value="Ig-like_dom"/>
</dbReference>
<dbReference type="EMBL" id="JADWDJ010000012">
    <property type="protein sequence ID" value="KAG5272870.1"/>
    <property type="molecule type" value="Genomic_DNA"/>
</dbReference>
<feature type="signal peptide" evidence="13">
    <location>
        <begin position="1"/>
        <end position="18"/>
    </location>
</feature>
<evidence type="ECO:0000256" key="11">
    <source>
        <dbReference type="SAM" id="MobiDB-lite"/>
    </source>
</evidence>
<evidence type="ECO:0000256" key="10">
    <source>
        <dbReference type="ARBA" id="ARBA00023319"/>
    </source>
</evidence>
<dbReference type="InterPro" id="IPR013106">
    <property type="entry name" value="Ig_V-set"/>
</dbReference>
<dbReference type="InterPro" id="IPR036179">
    <property type="entry name" value="Ig-like_dom_sf"/>
</dbReference>
<keyword evidence="5 12" id="KW-1133">Transmembrane helix</keyword>
<feature type="region of interest" description="Disordered" evidence="11">
    <location>
        <begin position="130"/>
        <end position="153"/>
    </location>
</feature>
<keyword evidence="8" id="KW-1015">Disulfide bond</keyword>
<evidence type="ECO:0000256" key="9">
    <source>
        <dbReference type="ARBA" id="ARBA00023180"/>
    </source>
</evidence>